<name>A0A7J7TJL3_MYOMY</name>
<evidence type="ECO:0000313" key="2">
    <source>
        <dbReference type="EMBL" id="KAF6300537.1"/>
    </source>
</evidence>
<dbReference type="Proteomes" id="UP000527355">
    <property type="component" value="Unassembled WGS sequence"/>
</dbReference>
<keyword evidence="3" id="KW-1185">Reference proteome</keyword>
<sequence length="139" mass="14013">MRGAGGEPNEASCEGAAWHGVPGPCPSRGPSPAPAHRSAPGSAGPPAGVTAVAGGGRERPTGMRRGHGDCTAGRGGVTVSAAFQIDQRLGSKLQPETLSLNQLFALRAHRAASTIPPGMGLGAFPHSYSLRWGQDRGGQ</sequence>
<feature type="compositionally biased region" description="Low complexity" evidence="1">
    <location>
        <begin position="34"/>
        <end position="52"/>
    </location>
</feature>
<evidence type="ECO:0000256" key="1">
    <source>
        <dbReference type="SAM" id="MobiDB-lite"/>
    </source>
</evidence>
<accession>A0A7J7TJL3</accession>
<organism evidence="2 3">
    <name type="scientific">Myotis myotis</name>
    <name type="common">Greater mouse-eared bat</name>
    <name type="synonym">Vespertilio myotis</name>
    <dbReference type="NCBI Taxonomy" id="51298"/>
    <lineage>
        <taxon>Eukaryota</taxon>
        <taxon>Metazoa</taxon>
        <taxon>Chordata</taxon>
        <taxon>Craniata</taxon>
        <taxon>Vertebrata</taxon>
        <taxon>Euteleostomi</taxon>
        <taxon>Mammalia</taxon>
        <taxon>Eutheria</taxon>
        <taxon>Laurasiatheria</taxon>
        <taxon>Chiroptera</taxon>
        <taxon>Yangochiroptera</taxon>
        <taxon>Vespertilionidae</taxon>
        <taxon>Myotis</taxon>
    </lineage>
</organism>
<protein>
    <submittedName>
        <fullName evidence="2">Uncharacterized protein</fullName>
    </submittedName>
</protein>
<dbReference type="EMBL" id="JABWUV010000016">
    <property type="protein sequence ID" value="KAF6300537.1"/>
    <property type="molecule type" value="Genomic_DNA"/>
</dbReference>
<reference evidence="2 3" key="1">
    <citation type="journal article" date="2020" name="Nature">
        <title>Six reference-quality genomes reveal evolution of bat adaptations.</title>
        <authorList>
            <person name="Jebb D."/>
            <person name="Huang Z."/>
            <person name="Pippel M."/>
            <person name="Hughes G.M."/>
            <person name="Lavrichenko K."/>
            <person name="Devanna P."/>
            <person name="Winkler S."/>
            <person name="Jermiin L.S."/>
            <person name="Skirmuntt E.C."/>
            <person name="Katzourakis A."/>
            <person name="Burkitt-Gray L."/>
            <person name="Ray D.A."/>
            <person name="Sullivan K.A.M."/>
            <person name="Roscito J.G."/>
            <person name="Kirilenko B.M."/>
            <person name="Davalos L.M."/>
            <person name="Corthals A.P."/>
            <person name="Power M.L."/>
            <person name="Jones G."/>
            <person name="Ransome R.D."/>
            <person name="Dechmann D.K.N."/>
            <person name="Locatelli A.G."/>
            <person name="Puechmaille S.J."/>
            <person name="Fedrigo O."/>
            <person name="Jarvis E.D."/>
            <person name="Hiller M."/>
            <person name="Vernes S.C."/>
            <person name="Myers E.W."/>
            <person name="Teeling E.C."/>
        </authorList>
    </citation>
    <scope>NUCLEOTIDE SEQUENCE [LARGE SCALE GENOMIC DNA]</scope>
    <source>
        <strain evidence="2">MMyoMyo1</strain>
        <tissue evidence="2">Flight muscle</tissue>
    </source>
</reference>
<evidence type="ECO:0000313" key="3">
    <source>
        <dbReference type="Proteomes" id="UP000527355"/>
    </source>
</evidence>
<feature type="region of interest" description="Disordered" evidence="1">
    <location>
        <begin position="1"/>
        <end position="75"/>
    </location>
</feature>
<proteinExistence type="predicted"/>
<feature type="compositionally biased region" description="Pro residues" evidence="1">
    <location>
        <begin position="23"/>
        <end position="33"/>
    </location>
</feature>
<dbReference type="AlphaFoldDB" id="A0A7J7TJL3"/>
<gene>
    <name evidence="2" type="ORF">mMyoMyo1_009020</name>
</gene>
<comment type="caution">
    <text evidence="2">The sequence shown here is derived from an EMBL/GenBank/DDBJ whole genome shotgun (WGS) entry which is preliminary data.</text>
</comment>